<gene>
    <name evidence="2" type="ORF">BF93_14695</name>
</gene>
<dbReference type="STRING" id="396014.BF93_14695"/>
<dbReference type="HOGENOM" id="CLU_1238255_0_0_11"/>
<dbReference type="eggNOG" id="ENOG5030YBT">
    <property type="taxonomic scope" value="Bacteria"/>
</dbReference>
<feature type="transmembrane region" description="Helical" evidence="1">
    <location>
        <begin position="12"/>
        <end position="34"/>
    </location>
</feature>
<name>Z9JVJ6_9MICO</name>
<evidence type="ECO:0000313" key="3">
    <source>
        <dbReference type="Proteomes" id="UP000023067"/>
    </source>
</evidence>
<sequence length="223" mass="23563">MRKLLGHLGTAAVWIVLGPLVLAAILVAVPFLAMERAIGLVLSRMRGEPRIALPRTGVVLTSSSSGPADLGAIAEAVIGRCARTVERSIRADGSVELTTAETAGRPVIVRFSEETLLEDDAEVEIGPWSVHCSEGADYGEGDAAVTMAVAYLDHGLTCRVVGRRTVGMLRLADPGVWWRPSLDADSAFAQTWFPELPGRPATAAERAEYLARASAGPDSSDTT</sequence>
<keyword evidence="3" id="KW-1185">Reference proteome</keyword>
<keyword evidence="1" id="KW-0472">Membrane</keyword>
<keyword evidence="1" id="KW-1133">Transmembrane helix</keyword>
<dbReference type="EMBL" id="JDYK01000005">
    <property type="protein sequence ID" value="EWS81826.1"/>
    <property type="molecule type" value="Genomic_DNA"/>
</dbReference>
<proteinExistence type="predicted"/>
<reference evidence="2 3" key="1">
    <citation type="submission" date="2014-02" db="EMBL/GenBank/DDBJ databases">
        <title>Genome sequence of Brachybacterium phenoliresistens strain W13A50.</title>
        <authorList>
            <person name="Wang X."/>
        </authorList>
    </citation>
    <scope>NUCLEOTIDE SEQUENCE [LARGE SCALE GENOMIC DNA]</scope>
    <source>
        <strain evidence="2 3">W13A50</strain>
    </source>
</reference>
<protein>
    <submittedName>
        <fullName evidence="2">Uncharacterized protein</fullName>
    </submittedName>
</protein>
<dbReference type="PATRIC" id="fig|396014.3.peg.1285"/>
<evidence type="ECO:0000256" key="1">
    <source>
        <dbReference type="SAM" id="Phobius"/>
    </source>
</evidence>
<dbReference type="Proteomes" id="UP000023067">
    <property type="component" value="Unassembled WGS sequence"/>
</dbReference>
<keyword evidence="1" id="KW-0812">Transmembrane</keyword>
<evidence type="ECO:0000313" key="2">
    <source>
        <dbReference type="EMBL" id="EWS81826.1"/>
    </source>
</evidence>
<comment type="caution">
    <text evidence="2">The sequence shown here is derived from an EMBL/GenBank/DDBJ whole genome shotgun (WGS) entry which is preliminary data.</text>
</comment>
<accession>Z9JVJ6</accession>
<dbReference type="AlphaFoldDB" id="Z9JVJ6"/>
<organism evidence="2 3">
    <name type="scientific">Brachybacterium phenoliresistens</name>
    <dbReference type="NCBI Taxonomy" id="396014"/>
    <lineage>
        <taxon>Bacteria</taxon>
        <taxon>Bacillati</taxon>
        <taxon>Actinomycetota</taxon>
        <taxon>Actinomycetes</taxon>
        <taxon>Micrococcales</taxon>
        <taxon>Dermabacteraceae</taxon>
        <taxon>Brachybacterium</taxon>
    </lineage>
</organism>